<dbReference type="AlphaFoldDB" id="A0AAX4PBU9"/>
<dbReference type="InterPro" id="IPR019198">
    <property type="entry name" value="Beta_propeller_containing"/>
</dbReference>
<protein>
    <submittedName>
        <fullName evidence="3">Beta propeller domain-containing protein</fullName>
    </submittedName>
</protein>
<dbReference type="Pfam" id="PF09826">
    <property type="entry name" value="Beta_propel"/>
    <property type="match status" value="1"/>
</dbReference>
<evidence type="ECO:0000256" key="1">
    <source>
        <dbReference type="SAM" id="MobiDB-lite"/>
    </source>
</evidence>
<keyword evidence="4" id="KW-1185">Reference proteome</keyword>
<feature type="compositionally biased region" description="Low complexity" evidence="1">
    <location>
        <begin position="178"/>
        <end position="201"/>
    </location>
</feature>
<keyword evidence="2" id="KW-0472">Membrane</keyword>
<organism evidence="3 4">
    <name type="scientific">Chloropicon roscoffensis</name>
    <dbReference type="NCBI Taxonomy" id="1461544"/>
    <lineage>
        <taxon>Eukaryota</taxon>
        <taxon>Viridiplantae</taxon>
        <taxon>Chlorophyta</taxon>
        <taxon>Chloropicophyceae</taxon>
        <taxon>Chloropicales</taxon>
        <taxon>Chloropicaceae</taxon>
        <taxon>Chloropicon</taxon>
    </lineage>
</organism>
<evidence type="ECO:0000313" key="4">
    <source>
        <dbReference type="Proteomes" id="UP001472866"/>
    </source>
</evidence>
<feature type="region of interest" description="Disordered" evidence="1">
    <location>
        <begin position="178"/>
        <end position="218"/>
    </location>
</feature>
<accession>A0AAX4PBU9</accession>
<feature type="transmembrane region" description="Helical" evidence="2">
    <location>
        <begin position="36"/>
        <end position="55"/>
    </location>
</feature>
<feature type="region of interest" description="Disordered" evidence="1">
    <location>
        <begin position="1"/>
        <end position="31"/>
    </location>
</feature>
<reference evidence="3 4" key="1">
    <citation type="submission" date="2024-03" db="EMBL/GenBank/DDBJ databases">
        <title>Complete genome sequence of the green alga Chloropicon roscoffensis RCC1871.</title>
        <authorList>
            <person name="Lemieux C."/>
            <person name="Pombert J.-F."/>
            <person name="Otis C."/>
            <person name="Turmel M."/>
        </authorList>
    </citation>
    <scope>NUCLEOTIDE SEQUENCE [LARGE SCALE GENOMIC DNA]</scope>
    <source>
        <strain evidence="3 4">RCC1871</strain>
    </source>
</reference>
<evidence type="ECO:0000256" key="2">
    <source>
        <dbReference type="SAM" id="Phobius"/>
    </source>
</evidence>
<proteinExistence type="predicted"/>
<dbReference type="Proteomes" id="UP001472866">
    <property type="component" value="Chromosome 07"/>
</dbReference>
<gene>
    <name evidence="3" type="ORF">HKI87_07g51000</name>
</gene>
<keyword evidence="2" id="KW-0812">Transmembrane</keyword>
<keyword evidence="2" id="KW-1133">Transmembrane helix</keyword>
<dbReference type="EMBL" id="CP151507">
    <property type="protein sequence ID" value="WZN63551.1"/>
    <property type="molecule type" value="Genomic_DNA"/>
</dbReference>
<sequence>MAERPRSAKEEASIADVEGGGKTEPSPPRRLSPRSCLALGLTLAALGLVVGILVGPTPLGLDLFDLDIAENDTNVVVSSSPSLSFVRSVAAVVDRQNANSRKYRANRSAWREEYLRRYEDPHCSDIAQDLLPHAWRSLDNALEIPDRYSGGSNVLLRTMVLEDSMALPAVAMAAPAPSAAPSVAPSAPATSPSPSSSSSSSQKQRHSETNNQVEGVDEADFVKQDGDRIFAVGGGELVVVSKSHPSSRGVVARLDLNSDPKRSFLALDMVIHGEEGAAIVFAASQEPNQKPAVLFQSVRCALGGACVLEWEGQVEGNFVSTRMAGGVAYLAVQNRMYEGKGGEGVAPMVRDSSAAGEREANGCDEILRPIAMEPRTLVTLVSVRVGGTGEILDAFTVASPSSWREPTLMMSQNRVFLGLFNAGSASWRGPNSGYFENTLVTAHTFDKNGVFAFDGLAEIPGELLNQFSLDEHNGHLRLATTMDAYDPSGFHRENMVFIIDLETWKVVGSIHSIAPGERIYSARFMGDKAYMVTFREVDPLFVLDLSVPTDPRILGELKIPGYSDYLHPVNQTHLVGLGRGGTEDGRLTGIKAALFDVADPSNPLERYNLELGGRQSKSFALDDHRAFLMFDRPDHEGPLLAFPVVLSAPGGSYKSCGDPWEFSGAVVYELGASGFEPVANVTHDRPDSTYLERYLGKASLCGDCPALAIRRILWSDDELWTLSDAKIKSTSMITWKDTWQGNLHARRSLMAEGDCDGLKKNGLVSNLTSARGYDLAEAMAMAIGSGYDQEGKCDCLGEELDRSDAPGAWESYRHCETALGSQTYNRLGAFAGNCCSLDWRGNATDCLAGGCPAGISYSECVVWF</sequence>
<feature type="compositionally biased region" description="Basic and acidic residues" evidence="1">
    <location>
        <begin position="1"/>
        <end position="12"/>
    </location>
</feature>
<evidence type="ECO:0000313" key="3">
    <source>
        <dbReference type="EMBL" id="WZN63551.1"/>
    </source>
</evidence>
<name>A0AAX4PBU9_9CHLO</name>